<sequence length="267" mass="27811">MGQPHPQEPEGAARRPSAAERVRTLVESSASASLGIPGHEPGEGAGTPGQGTPASRAVVPSGDIHLLLPASSPVARATVRAAGEEVPAVLELTDVAPVAVPHRIRGRARVSGWLTALPGAGAEAAGAGLPADPAGPLAGPGWALLRLEVGEAYTDDLWGAEHVEPDEFAEAAADPLARHETELLQHLAAAHEEQLQSLCSLLPEICGMLPSARPPRVAPLSLDRFGLRVRLCHGGSCIDARFEFPEPVQDVTRLRRAMRHLFEAAAG</sequence>
<dbReference type="EMBL" id="RBAL01000003">
    <property type="protein sequence ID" value="RKN44696.1"/>
    <property type="molecule type" value="Genomic_DNA"/>
</dbReference>
<evidence type="ECO:0000256" key="1">
    <source>
        <dbReference type="SAM" id="MobiDB-lite"/>
    </source>
</evidence>
<dbReference type="OrthoDB" id="3381348at2"/>
<evidence type="ECO:0000259" key="2">
    <source>
        <dbReference type="Pfam" id="PF10615"/>
    </source>
</evidence>
<evidence type="ECO:0000313" key="3">
    <source>
        <dbReference type="EMBL" id="RKN44696.1"/>
    </source>
</evidence>
<keyword evidence="4" id="KW-1185">Reference proteome</keyword>
<dbReference type="SUPFAM" id="SSF50475">
    <property type="entry name" value="FMN-binding split barrel"/>
    <property type="match status" value="1"/>
</dbReference>
<reference evidence="3 4" key="1">
    <citation type="journal article" date="2014" name="Int. J. Syst. Evol. Microbiol.">
        <title>Streptomyces hoynatensis sp. nov., isolated from deep marine sediment.</title>
        <authorList>
            <person name="Veyisoglu A."/>
            <person name="Sahin N."/>
        </authorList>
    </citation>
    <scope>NUCLEOTIDE SEQUENCE [LARGE SCALE GENOMIC DNA]</scope>
    <source>
        <strain evidence="3 4">KCTC 29097</strain>
    </source>
</reference>
<accession>A0A3A9ZBD0</accession>
<protein>
    <submittedName>
        <fullName evidence="3">DUF2470 domain-containing protein</fullName>
    </submittedName>
</protein>
<gene>
    <name evidence="3" type="ORF">D7294_06045</name>
</gene>
<evidence type="ECO:0000313" key="4">
    <source>
        <dbReference type="Proteomes" id="UP000272474"/>
    </source>
</evidence>
<feature type="compositionally biased region" description="Basic and acidic residues" evidence="1">
    <location>
        <begin position="7"/>
        <end position="24"/>
    </location>
</feature>
<dbReference type="Pfam" id="PF10615">
    <property type="entry name" value="DUF2470"/>
    <property type="match status" value="1"/>
</dbReference>
<dbReference type="AlphaFoldDB" id="A0A3A9ZBD0"/>
<comment type="caution">
    <text evidence="3">The sequence shown here is derived from an EMBL/GenBank/DDBJ whole genome shotgun (WGS) entry which is preliminary data.</text>
</comment>
<name>A0A3A9ZBD0_9ACTN</name>
<dbReference type="PANTHER" id="PTHR13343:SF24">
    <property type="entry name" value="OS07G0573800 PROTEIN"/>
    <property type="match status" value="1"/>
</dbReference>
<organism evidence="3 4">
    <name type="scientific">Streptomyces hoynatensis</name>
    <dbReference type="NCBI Taxonomy" id="1141874"/>
    <lineage>
        <taxon>Bacteria</taxon>
        <taxon>Bacillati</taxon>
        <taxon>Actinomycetota</taxon>
        <taxon>Actinomycetes</taxon>
        <taxon>Kitasatosporales</taxon>
        <taxon>Streptomycetaceae</taxon>
        <taxon>Streptomyces</taxon>
    </lineage>
</organism>
<dbReference type="Proteomes" id="UP000272474">
    <property type="component" value="Unassembled WGS sequence"/>
</dbReference>
<dbReference type="Gene3D" id="3.20.180.10">
    <property type="entry name" value="PNP-oxidase-like"/>
    <property type="match status" value="1"/>
</dbReference>
<feature type="domain" description="DUF2470" evidence="2">
    <location>
        <begin position="182"/>
        <end position="258"/>
    </location>
</feature>
<dbReference type="InterPro" id="IPR019595">
    <property type="entry name" value="DUF2470"/>
</dbReference>
<proteinExistence type="predicted"/>
<feature type="region of interest" description="Disordered" evidence="1">
    <location>
        <begin position="1"/>
        <end position="57"/>
    </location>
</feature>
<dbReference type="PANTHER" id="PTHR13343">
    <property type="entry name" value="CREG1 PROTEIN"/>
    <property type="match status" value="1"/>
</dbReference>
<dbReference type="InterPro" id="IPR037119">
    <property type="entry name" value="Haem_oxidase_HugZ-like_sf"/>
</dbReference>